<keyword evidence="3" id="KW-1185">Reference proteome</keyword>
<protein>
    <submittedName>
        <fullName evidence="2">GNAT family N-acetyltransferase</fullName>
    </submittedName>
</protein>
<keyword evidence="2" id="KW-0808">Transferase</keyword>
<evidence type="ECO:0000313" key="2">
    <source>
        <dbReference type="EMBL" id="OEG19330.1"/>
    </source>
</evidence>
<gene>
    <name evidence="2" type="ORF">BCR23_01165</name>
</gene>
<dbReference type="SUPFAM" id="SSF55729">
    <property type="entry name" value="Acyl-CoA N-acyltransferases (Nat)"/>
    <property type="match status" value="1"/>
</dbReference>
<accession>A0A1E5H3U7</accession>
<organism evidence="2 3">
    <name type="scientific">Enterococcus quebecensis</name>
    <dbReference type="NCBI Taxonomy" id="903983"/>
    <lineage>
        <taxon>Bacteria</taxon>
        <taxon>Bacillati</taxon>
        <taxon>Bacillota</taxon>
        <taxon>Bacilli</taxon>
        <taxon>Lactobacillales</taxon>
        <taxon>Enterococcaceae</taxon>
        <taxon>Enterococcus</taxon>
    </lineage>
</organism>
<dbReference type="Pfam" id="PF13673">
    <property type="entry name" value="Acetyltransf_10"/>
    <property type="match status" value="1"/>
</dbReference>
<dbReference type="InterPro" id="IPR016181">
    <property type="entry name" value="Acyl_CoA_acyltransferase"/>
</dbReference>
<dbReference type="GO" id="GO:0016747">
    <property type="term" value="F:acyltransferase activity, transferring groups other than amino-acyl groups"/>
    <property type="evidence" value="ECO:0007669"/>
    <property type="project" value="InterPro"/>
</dbReference>
<dbReference type="Proteomes" id="UP000094764">
    <property type="component" value="Unassembled WGS sequence"/>
</dbReference>
<reference evidence="3" key="1">
    <citation type="submission" date="2016-09" db="EMBL/GenBank/DDBJ databases">
        <authorList>
            <person name="Gulvik C.A."/>
        </authorList>
    </citation>
    <scope>NUCLEOTIDE SEQUENCE [LARGE SCALE GENOMIC DNA]</scope>
    <source>
        <strain evidence="3">LMG 26306</strain>
    </source>
</reference>
<dbReference type="PROSITE" id="PS51186">
    <property type="entry name" value="GNAT"/>
    <property type="match status" value="1"/>
</dbReference>
<dbReference type="AlphaFoldDB" id="A0A1E5H3U7"/>
<dbReference type="PATRIC" id="fig|903983.4.peg.94"/>
<evidence type="ECO:0000313" key="3">
    <source>
        <dbReference type="Proteomes" id="UP000094764"/>
    </source>
</evidence>
<dbReference type="EMBL" id="MIKB01000001">
    <property type="protein sequence ID" value="OEG19330.1"/>
    <property type="molecule type" value="Genomic_DNA"/>
</dbReference>
<dbReference type="STRING" id="903983.BCR23_01165"/>
<dbReference type="CDD" id="cd04301">
    <property type="entry name" value="NAT_SF"/>
    <property type="match status" value="1"/>
</dbReference>
<sequence>MHTHFGNERWHQAAAFALRYDVFVLEQEISLQEEFDALDTNERNYFVVYEGYLAIGTIRYQKKDAVTIQPDRFCVRKEYRGKGIGKQLLLLLEEKAIGDGCLFSVLSAEKTALSFYKSLNYTVNSAEYIEDGILCVEMIKKISS</sequence>
<proteinExistence type="predicted"/>
<dbReference type="RefSeq" id="WP_069633671.1">
    <property type="nucleotide sequence ID" value="NZ_JXKZ01000001.1"/>
</dbReference>
<dbReference type="OrthoDB" id="9796171at2"/>
<dbReference type="InterPro" id="IPR000182">
    <property type="entry name" value="GNAT_dom"/>
</dbReference>
<comment type="caution">
    <text evidence="2">The sequence shown here is derived from an EMBL/GenBank/DDBJ whole genome shotgun (WGS) entry which is preliminary data.</text>
</comment>
<evidence type="ECO:0000259" key="1">
    <source>
        <dbReference type="PROSITE" id="PS51186"/>
    </source>
</evidence>
<feature type="domain" description="N-acetyltransferase" evidence="1">
    <location>
        <begin position="1"/>
        <end position="143"/>
    </location>
</feature>
<name>A0A1E5H3U7_9ENTE</name>
<dbReference type="Gene3D" id="3.40.630.30">
    <property type="match status" value="1"/>
</dbReference>